<accession>A0A9Q2ISZ6</accession>
<evidence type="ECO:0000313" key="2">
    <source>
        <dbReference type="Proteomes" id="UP000661006"/>
    </source>
</evidence>
<dbReference type="EMBL" id="JABCQN010000002">
    <property type="protein sequence ID" value="MBF0870299.1"/>
    <property type="molecule type" value="Genomic_DNA"/>
</dbReference>
<reference evidence="1" key="1">
    <citation type="submission" date="2020-04" db="EMBL/GenBank/DDBJ databases">
        <authorList>
            <person name="Sombolestani A."/>
        </authorList>
    </citation>
    <scope>NUCLEOTIDE SEQUENCE</scope>
    <source>
        <strain evidence="1">R71697</strain>
    </source>
</reference>
<dbReference type="Proteomes" id="UP000661006">
    <property type="component" value="Unassembled WGS sequence"/>
</dbReference>
<proteinExistence type="predicted"/>
<gene>
    <name evidence="1" type="ORF">HKD32_05415</name>
</gene>
<reference evidence="1" key="2">
    <citation type="submission" date="2020-11" db="EMBL/GenBank/DDBJ databases">
        <title>Description of novel Gluconobacter species.</title>
        <authorList>
            <person name="Cleenwerck I."/>
            <person name="Cnockaert M."/>
            <person name="Borremans W."/>
            <person name="Wieme A.D."/>
            <person name="De Vuyst L."/>
            <person name="Vandamme P."/>
        </authorList>
    </citation>
    <scope>NUCLEOTIDE SEQUENCE</scope>
    <source>
        <strain evidence="1">R71697</strain>
    </source>
</reference>
<sequence>MGGVITELRNLRKRENTSGRLIFHFFRFHGDPLPFPELFQLPSAQSPLALIPINPDLSENRISPAGWPPFHEQHF</sequence>
<protein>
    <submittedName>
        <fullName evidence="1">Uncharacterized protein</fullName>
    </submittedName>
</protein>
<comment type="caution">
    <text evidence="1">The sequence shown here is derived from an EMBL/GenBank/DDBJ whole genome shotgun (WGS) entry which is preliminary data.</text>
</comment>
<dbReference type="AlphaFoldDB" id="A0A9Q2ISZ6"/>
<organism evidence="1 2">
    <name type="scientific">Gluconobacter japonicus</name>
    <dbReference type="NCBI Taxonomy" id="376620"/>
    <lineage>
        <taxon>Bacteria</taxon>
        <taxon>Pseudomonadati</taxon>
        <taxon>Pseudomonadota</taxon>
        <taxon>Alphaproteobacteria</taxon>
        <taxon>Acetobacterales</taxon>
        <taxon>Acetobacteraceae</taxon>
        <taxon>Gluconobacter</taxon>
    </lineage>
</organism>
<name>A0A9Q2ISZ6_GLUJA</name>
<evidence type="ECO:0000313" key="1">
    <source>
        <dbReference type="EMBL" id="MBF0870299.1"/>
    </source>
</evidence>